<evidence type="ECO:0000256" key="4">
    <source>
        <dbReference type="ARBA" id="ARBA00023139"/>
    </source>
</evidence>
<evidence type="ECO:0000313" key="7">
    <source>
        <dbReference type="EMBL" id="GIN56242.1"/>
    </source>
</evidence>
<feature type="chain" id="PRO_5047007780" evidence="6">
    <location>
        <begin position="25"/>
        <end position="449"/>
    </location>
</feature>
<keyword evidence="5" id="KW-0449">Lipoprotein</keyword>
<comment type="caution">
    <text evidence="7">The sequence shown here is derived from an EMBL/GenBank/DDBJ whole genome shotgun (WGS) entry which is preliminary data.</text>
</comment>
<gene>
    <name evidence="7" type="ORF">J8TS2_05610</name>
</gene>
<evidence type="ECO:0000256" key="1">
    <source>
        <dbReference type="ARBA" id="ARBA00022475"/>
    </source>
</evidence>
<evidence type="ECO:0000256" key="3">
    <source>
        <dbReference type="ARBA" id="ARBA00023136"/>
    </source>
</evidence>
<dbReference type="Pfam" id="PF13416">
    <property type="entry name" value="SBP_bac_8"/>
    <property type="match status" value="1"/>
</dbReference>
<dbReference type="Proteomes" id="UP000679950">
    <property type="component" value="Unassembled WGS sequence"/>
</dbReference>
<evidence type="ECO:0000256" key="5">
    <source>
        <dbReference type="ARBA" id="ARBA00023288"/>
    </source>
</evidence>
<evidence type="ECO:0000256" key="6">
    <source>
        <dbReference type="SAM" id="SignalP"/>
    </source>
</evidence>
<evidence type="ECO:0000256" key="2">
    <source>
        <dbReference type="ARBA" id="ARBA00022729"/>
    </source>
</evidence>
<dbReference type="Gene3D" id="3.40.190.10">
    <property type="entry name" value="Periplasmic binding protein-like II"/>
    <property type="match status" value="1"/>
</dbReference>
<dbReference type="PROSITE" id="PS51257">
    <property type="entry name" value="PROKAR_LIPOPROTEIN"/>
    <property type="match status" value="1"/>
</dbReference>
<dbReference type="InterPro" id="IPR006059">
    <property type="entry name" value="SBP"/>
</dbReference>
<accession>A0ABQ4KEC3</accession>
<dbReference type="EMBL" id="BORB01000003">
    <property type="protein sequence ID" value="GIN56242.1"/>
    <property type="molecule type" value="Genomic_DNA"/>
</dbReference>
<reference evidence="7 8" key="1">
    <citation type="submission" date="2021-03" db="EMBL/GenBank/DDBJ databases">
        <title>Antimicrobial resistance genes in bacteria isolated from Japanese honey, and their potential for conferring macrolide and lincosamide resistance in the American foulbrood pathogen Paenibacillus larvae.</title>
        <authorList>
            <person name="Okamoto M."/>
            <person name="Kumagai M."/>
            <person name="Kanamori H."/>
            <person name="Takamatsu D."/>
        </authorList>
    </citation>
    <scope>NUCLEOTIDE SEQUENCE [LARGE SCALE GENOMIC DNA]</scope>
    <source>
        <strain evidence="7 8">J8TS2</strain>
    </source>
</reference>
<keyword evidence="8" id="KW-1185">Reference proteome</keyword>
<keyword evidence="2 6" id="KW-0732">Signal</keyword>
<sequence length="449" mass="51151">MKMYELRKNRLAFLMFIFFTILFAACSNQTGSDSKGESNKSDTTDLTEKNRAPVTIKIAYAFGEESFHGRFDHIDEKLENIEIEYVPYENTLESLQEIYANNVKPDIIIQYNDMTPVKELDVIEPIDDLAVKHGLDLETLRPSLVAYIRSLDEDGKMIGLPDGSSHVALYYNKEIFDLFGVEYPDPEKSMTWDEVFALAKQMTGERNGLNYVGFEFAWGNTAAGAQMPLREFAINMTDPETGEFLFDDRPEFKQYFNMMDTFYNIPDIYDPETEGSCLFCEKRAAMSLASNLFLNEGMGDLEDQDSLDMLPTPVWADAPEITPYLGSSPMIIANYSEHKDEAFQVLMEYISPENQLEMVQNGSSASVLSDPAILEQFAVDNEYYKNKNRAAWFTGEPALYEETQSRWDIFVDIGGALKKLAETDIDVNTLMRELEEESNAKIQEAMSQK</sequence>
<keyword evidence="4" id="KW-0564">Palmitate</keyword>
<dbReference type="SUPFAM" id="SSF53850">
    <property type="entry name" value="Periplasmic binding protein-like II"/>
    <property type="match status" value="1"/>
</dbReference>
<dbReference type="InterPro" id="IPR050490">
    <property type="entry name" value="Bact_solute-bd_prot1"/>
</dbReference>
<keyword evidence="3" id="KW-0472">Membrane</keyword>
<organism evidence="7 8">
    <name type="scientific">Lederbergia ruris</name>
    <dbReference type="NCBI Taxonomy" id="217495"/>
    <lineage>
        <taxon>Bacteria</taxon>
        <taxon>Bacillati</taxon>
        <taxon>Bacillota</taxon>
        <taxon>Bacilli</taxon>
        <taxon>Bacillales</taxon>
        <taxon>Bacillaceae</taxon>
        <taxon>Lederbergia</taxon>
    </lineage>
</organism>
<protein>
    <submittedName>
        <fullName evidence="7">Uncharacterized protein</fullName>
    </submittedName>
</protein>
<name>A0ABQ4KEC3_9BACI</name>
<evidence type="ECO:0000313" key="8">
    <source>
        <dbReference type="Proteomes" id="UP000679950"/>
    </source>
</evidence>
<feature type="signal peptide" evidence="6">
    <location>
        <begin position="1"/>
        <end position="24"/>
    </location>
</feature>
<proteinExistence type="predicted"/>
<dbReference type="PANTHER" id="PTHR43649">
    <property type="entry name" value="ARABINOSE-BINDING PROTEIN-RELATED"/>
    <property type="match status" value="1"/>
</dbReference>
<keyword evidence="1" id="KW-1003">Cell membrane</keyword>
<dbReference type="PANTHER" id="PTHR43649:SF33">
    <property type="entry name" value="POLYGALACTURONAN_RHAMNOGALACTURONAN-BINDING PROTEIN YTCQ"/>
    <property type="match status" value="1"/>
</dbReference>